<evidence type="ECO:0000256" key="5">
    <source>
        <dbReference type="ARBA" id="ARBA00022782"/>
    </source>
</evidence>
<keyword evidence="8" id="KW-0067">ATP-binding</keyword>
<dbReference type="Pfam" id="PF00270">
    <property type="entry name" value="DEAD"/>
    <property type="match status" value="1"/>
</dbReference>
<evidence type="ECO:0000256" key="10">
    <source>
        <dbReference type="ARBA" id="ARBA00023158"/>
    </source>
</evidence>
<dbReference type="GO" id="GO:0031047">
    <property type="term" value="P:regulatory ncRNA-mediated gene silencing"/>
    <property type="evidence" value="ECO:0007669"/>
    <property type="project" value="UniProtKB-KW"/>
</dbReference>
<reference evidence="16" key="3">
    <citation type="submission" date="2008-06" db="EMBL/GenBank/DDBJ databases">
        <authorList>
            <consortium name="FlyBase"/>
        </authorList>
    </citation>
    <scope>NUCLEOTIDE SEQUENCE</scope>
    <source>
        <strain evidence="16">TSC#15010-1051.87</strain>
    </source>
</reference>
<dbReference type="GO" id="GO:0042078">
    <property type="term" value="P:germ-line stem cell division"/>
    <property type="evidence" value="ECO:0007669"/>
    <property type="project" value="TreeGrafter"/>
</dbReference>
<keyword evidence="4" id="KW-0547">Nucleotide-binding</keyword>
<dbReference type="InParanoid" id="B4M9E8"/>
<feature type="domain" description="Tudor" evidence="15">
    <location>
        <begin position="1004"/>
        <end position="1118"/>
    </location>
</feature>
<feature type="domain" description="DEAD/DEAH-box helicase" evidence="14">
    <location>
        <begin position="570"/>
        <end position="733"/>
    </location>
</feature>
<dbReference type="GO" id="GO:0007283">
    <property type="term" value="P:spermatogenesis"/>
    <property type="evidence" value="ECO:0007669"/>
    <property type="project" value="UniProtKB-KW"/>
</dbReference>
<dbReference type="FunCoup" id="B4M9E8">
    <property type="interactions" value="5"/>
</dbReference>
<gene>
    <name evidence="16" type="primary">Dvir\GJ18299</name>
    <name evidence="16" type="ORF">Dvir_GJ18299</name>
</gene>
<sequence>MSACETGQAKRFQQKEPEPEQMHKLDIDAMESIVITHYVSPQLFCYITLAQLEACGAYVNQVEMHLSAHCHAHNQLENYVSNEHVIVRYQPLNMHKLLRGLVMVRQHDEYLVWAMDYGFTINCRAKDLWLLPAFLSEKYIQIEWGGVACVAPRTGTEWSKMALRLLDKRMEEAQRLLFKVEYRNEERHNFGQLCLQMSQQAEALLNAATYLVEKQCARLEHKEHSKIQAHSCRVENDMDLAELNDPDIRPNTRALNILELMATQRPKMPLTIPNLETQCNSPSCSEEQQKYVDSMLRNGYHRLGAKTRNLTCPSKQSAKLDTLLQARTVPEIPNSAKRLSKVNSCNDTVVETALKCSSGNSSSSNCSTDSFEARDQQSKLVRLNRRNILEYYRQAVVKPQVNQQHIKATQLKENVETLHQIQEIPKVVNGRDSAHESISLVSAQEFASKFGQEFVKEKVGALHNEMGGLLLNGNPDQSVSRRAAEWHNRNVKENEPHYQNKLDRIYNEYRLPAKSKDAPEKSSVELRPIENLVLAHSNVPVQPMSSLSDSLLCKDVLMAMGDMDLQTVLPAQRYAWPHLMKGNALVLVDRIGSGRSWSYLAPLCSLVMRRMRAAPIGLNKEPSLGPLAVLLADSVANAQALFYHCTNLMSSYKTNMLKVVNTHAHCPKELHIRLLYSCGILVTTPTHLKQLLELDMQLIDPRRLKYFVIDDYDRMRASASQLLSELLQMVQNMAITQLQLVLIAQQWHARVFLELVKRFGDNPLLLFGDFLEAAVYGSLKLNVAVLRSSKKTQQLLDYLGVQSPLKRRTIIYCKHEEELTALRHALTEAGYECIGPNEVASQQMHQLLLLTDAVQQTQLPVGNFELMVHYSLPESWSKFSYRFHAVSDNISNCLVPQNFKQNVVSCVMLDESNSYELPRLVQFLDAHDIELGEHILQMVASCRQLTDQSRQFCTQMLSSGECEQLYCSKRHYPVSVDFQRQFCALWQPKTAVRCNIIKVYDPVHFAVMAVSYKSSHSDSWQEASNLSTLRKLSTALYMHMSSEQNRRPKRLLKIADVCVLHRGIKYQRVRVVDLSDKRLVIVQLMDEGTELLKVKPAELLECDARFTAEPPLAMDVRLCGLVPAVGEGDWRLEATKWVKELLSDLSDNQHLQLIVEFTMLDVVYVKEIAVLQDCPAMRICVKSMQLHDELINRGYAKREQQVMDNLRKLHDEVVAEQQKLMEEQVTSSKLEEQQVQPNGQMQPVQLPLAETEENESDEKAIVEEERIARENNKPQQSSKPTFNGGKLSQLFGAVQRYLLRKEAQAPEKAIEQSESPNTTAEAKEPMGKTVQEEKETAALVDSTALFMDALLQDLRSADPAVKEAAQHLMQDILGTDDITAGEANPSKKTLTNKGTSNLCKSKPQLTPDKMTSALCCAVIAGNAARPKVRWHQSLLQIELIFEQQVPQYELVHQGNVLFYQVTETIPPQRCILNLLGAVKILSEQQHGYQLHVKLAKDGLNMYWPSLLNSLYLQQHCHWLVYDTERANIPQHNIGRIYWMRYHQNQYVQKEREKDDFWSADEQNDSSDVEPAGTDSCDDL</sequence>
<dbReference type="KEGG" id="dvi:6634284"/>
<proteinExistence type="predicted"/>
<reference evidence="16" key="2">
    <citation type="journal article" date="2008" name="Bioinformatics">
        <title>Assembly reconciliation.</title>
        <authorList>
            <person name="Zimin A.V."/>
            <person name="Smith D.R."/>
            <person name="Sutton G."/>
            <person name="Yorke J.A."/>
        </authorList>
    </citation>
    <scope>NUCLEOTIDE SEQUENCE</scope>
    <source>
        <strain evidence="16">TSC#15010-1051.87</strain>
    </source>
</reference>
<keyword evidence="2" id="KW-0217">Developmental protein</keyword>
<evidence type="ECO:0000256" key="9">
    <source>
        <dbReference type="ARBA" id="ARBA00022871"/>
    </source>
</evidence>
<dbReference type="PANTHER" id="PTHR22655:SF2">
    <property type="entry name" value="ATP-DEPENDENT RNA HELICASE TDRD12-RELATED"/>
    <property type="match status" value="1"/>
</dbReference>
<feature type="region of interest" description="Disordered" evidence="13">
    <location>
        <begin position="1305"/>
        <end position="1330"/>
    </location>
</feature>
<dbReference type="GO" id="GO:0003676">
    <property type="term" value="F:nucleic acid binding"/>
    <property type="evidence" value="ECO:0007669"/>
    <property type="project" value="InterPro"/>
</dbReference>
<feature type="domain" description="Tudor" evidence="15">
    <location>
        <begin position="29"/>
        <end position="137"/>
    </location>
</feature>
<evidence type="ECO:0000313" key="17">
    <source>
        <dbReference type="Proteomes" id="UP000008792"/>
    </source>
</evidence>
<dbReference type="OMA" id="QQHSHWL"/>
<evidence type="ECO:0000256" key="7">
    <source>
        <dbReference type="ARBA" id="ARBA00022806"/>
    </source>
</evidence>
<dbReference type="PANTHER" id="PTHR22655">
    <property type="entry name" value="ATP-DEPENDENT RNA HELICASE TDRD12-RELATED"/>
    <property type="match status" value="1"/>
</dbReference>
<evidence type="ECO:0000256" key="1">
    <source>
        <dbReference type="ARBA" id="ARBA00012552"/>
    </source>
</evidence>
<dbReference type="HOGENOM" id="CLU_004169_0_0_1"/>
<dbReference type="GO" id="GO:0005524">
    <property type="term" value="F:ATP binding"/>
    <property type="evidence" value="ECO:0007669"/>
    <property type="project" value="UniProtKB-KW"/>
</dbReference>
<evidence type="ECO:0000259" key="15">
    <source>
        <dbReference type="Pfam" id="PF00567"/>
    </source>
</evidence>
<evidence type="ECO:0000256" key="6">
    <source>
        <dbReference type="ARBA" id="ARBA00022801"/>
    </source>
</evidence>
<keyword evidence="9" id="KW-0744">Spermatogenesis</keyword>
<feature type="region of interest" description="Disordered" evidence="13">
    <location>
        <begin position="1"/>
        <end position="21"/>
    </location>
</feature>
<evidence type="ECO:0000256" key="11">
    <source>
        <dbReference type="ARBA" id="ARBA00023254"/>
    </source>
</evidence>
<evidence type="ECO:0000256" key="13">
    <source>
        <dbReference type="SAM" id="MobiDB-lite"/>
    </source>
</evidence>
<evidence type="ECO:0000256" key="8">
    <source>
        <dbReference type="ARBA" id="ARBA00022840"/>
    </source>
</evidence>
<organism evidence="16 17">
    <name type="scientific">Drosophila virilis</name>
    <name type="common">Fruit fly</name>
    <dbReference type="NCBI Taxonomy" id="7244"/>
    <lineage>
        <taxon>Eukaryota</taxon>
        <taxon>Metazoa</taxon>
        <taxon>Ecdysozoa</taxon>
        <taxon>Arthropoda</taxon>
        <taxon>Hexapoda</taxon>
        <taxon>Insecta</taxon>
        <taxon>Pterygota</taxon>
        <taxon>Neoptera</taxon>
        <taxon>Endopterygota</taxon>
        <taxon>Diptera</taxon>
        <taxon>Brachycera</taxon>
        <taxon>Muscomorpha</taxon>
        <taxon>Ephydroidea</taxon>
        <taxon>Drosophilidae</taxon>
        <taxon>Drosophila</taxon>
    </lineage>
</organism>
<dbReference type="SUPFAM" id="SSF52540">
    <property type="entry name" value="P-loop containing nucleoside triphosphate hydrolases"/>
    <property type="match status" value="1"/>
</dbReference>
<evidence type="ECO:0000256" key="2">
    <source>
        <dbReference type="ARBA" id="ARBA00022473"/>
    </source>
</evidence>
<dbReference type="Gene3D" id="2.30.30.140">
    <property type="match status" value="1"/>
</dbReference>
<evidence type="ECO:0000259" key="14">
    <source>
        <dbReference type="Pfam" id="PF00270"/>
    </source>
</evidence>
<dbReference type="GO" id="GO:0016787">
    <property type="term" value="F:hydrolase activity"/>
    <property type="evidence" value="ECO:0007669"/>
    <property type="project" value="UniProtKB-KW"/>
</dbReference>
<name>B4M9E8_DROVI</name>
<dbReference type="Gene3D" id="3.40.50.300">
    <property type="entry name" value="P-loop containing nucleotide triphosphate hydrolases"/>
    <property type="match status" value="1"/>
</dbReference>
<dbReference type="OrthoDB" id="249932at2759"/>
<evidence type="ECO:0000256" key="12">
    <source>
        <dbReference type="ARBA" id="ARBA00047984"/>
    </source>
</evidence>
<accession>B4M9E8</accession>
<keyword evidence="17" id="KW-1185">Reference proteome</keyword>
<dbReference type="InterPro" id="IPR027417">
    <property type="entry name" value="P-loop_NTPase"/>
</dbReference>
<keyword evidence="6" id="KW-0378">Hydrolase</keyword>
<dbReference type="SUPFAM" id="SSF63748">
    <property type="entry name" value="Tudor/PWWP/MBT"/>
    <property type="match status" value="1"/>
</dbReference>
<comment type="catalytic activity">
    <reaction evidence="12">
        <text>ATP + H2O = ADP + phosphate + H(+)</text>
        <dbReference type="Rhea" id="RHEA:13065"/>
        <dbReference type="ChEBI" id="CHEBI:15377"/>
        <dbReference type="ChEBI" id="CHEBI:15378"/>
        <dbReference type="ChEBI" id="CHEBI:30616"/>
        <dbReference type="ChEBI" id="CHEBI:43474"/>
        <dbReference type="ChEBI" id="CHEBI:456216"/>
        <dbReference type="EC" id="3.6.4.13"/>
    </reaction>
</comment>
<dbReference type="InterPro" id="IPR011545">
    <property type="entry name" value="DEAD/DEAH_box_helicase_dom"/>
</dbReference>
<keyword evidence="3" id="KW-0677">Repeat</keyword>
<feature type="compositionally biased region" description="Acidic residues" evidence="13">
    <location>
        <begin position="1557"/>
        <end position="1567"/>
    </location>
</feature>
<dbReference type="InterPro" id="IPR002999">
    <property type="entry name" value="Tudor"/>
</dbReference>
<dbReference type="SMR" id="B4M9E8"/>
<dbReference type="Proteomes" id="UP000008792">
    <property type="component" value="Unassembled WGS sequence"/>
</dbReference>
<dbReference type="eggNOG" id="KOG0334">
    <property type="taxonomic scope" value="Eukaryota"/>
</dbReference>
<evidence type="ECO:0000313" key="16">
    <source>
        <dbReference type="EMBL" id="EDW57824.1"/>
    </source>
</evidence>
<dbReference type="Pfam" id="PF00567">
    <property type="entry name" value="TUDOR"/>
    <property type="match status" value="2"/>
</dbReference>
<dbReference type="STRING" id="7244.B4M9E8"/>
<dbReference type="EC" id="3.6.4.13" evidence="1"/>
<evidence type="ECO:0000256" key="3">
    <source>
        <dbReference type="ARBA" id="ARBA00022737"/>
    </source>
</evidence>
<feature type="compositionally biased region" description="Basic and acidic residues" evidence="13">
    <location>
        <begin position="1321"/>
        <end position="1330"/>
    </location>
</feature>
<evidence type="ECO:0000256" key="4">
    <source>
        <dbReference type="ARBA" id="ARBA00022741"/>
    </source>
</evidence>
<dbReference type="GO" id="GO:0003724">
    <property type="term" value="F:RNA helicase activity"/>
    <property type="evidence" value="ECO:0007669"/>
    <property type="project" value="UniProtKB-EC"/>
</dbReference>
<dbReference type="EMBL" id="CH940654">
    <property type="protein sequence ID" value="EDW57824.1"/>
    <property type="molecule type" value="Genomic_DNA"/>
</dbReference>
<feature type="region of interest" description="Disordered" evidence="13">
    <location>
        <begin position="1552"/>
        <end position="1579"/>
    </location>
</feature>
<protein>
    <recommendedName>
        <fullName evidence="1">RNA helicase</fullName>
        <ecNumber evidence="1">3.6.4.13</ecNumber>
    </recommendedName>
</protein>
<keyword evidence="11" id="KW-0469">Meiosis</keyword>
<keyword evidence="7" id="KW-0347">Helicase</keyword>
<dbReference type="GO" id="GO:0051321">
    <property type="term" value="P:meiotic cell cycle"/>
    <property type="evidence" value="ECO:0007669"/>
    <property type="project" value="UniProtKB-KW"/>
</dbReference>
<keyword evidence="10" id="KW-0943">RNA-mediated gene silencing</keyword>
<keyword evidence="5" id="KW-0221">Differentiation</keyword>
<dbReference type="EMBL" id="CH940654">
    <property type="protein sequence ID" value="KRF77970.1"/>
    <property type="molecule type" value="Genomic_DNA"/>
</dbReference>
<reference evidence="16 17" key="1">
    <citation type="journal article" date="2007" name="Nature">
        <title>Evolution of genes and genomes on the Drosophila phylogeny.</title>
        <authorList>
            <consortium name="Drosophila 12 Genomes Consortium"/>
            <person name="Clark A.G."/>
            <person name="Eisen M.B."/>
            <person name="Smith D.R."/>
            <person name="Bergman C.M."/>
            <person name="Oliver B."/>
            <person name="Markow T.A."/>
            <person name="Kaufman T.C."/>
            <person name="Kellis M."/>
            <person name="Gelbart W."/>
            <person name="Iyer V.N."/>
            <person name="Pollard D.A."/>
            <person name="Sackton T.B."/>
            <person name="Larracuente A.M."/>
            <person name="Singh N.D."/>
            <person name="Abad J.P."/>
            <person name="Abt D.N."/>
            <person name="Adryan B."/>
            <person name="Aguade M."/>
            <person name="Akashi H."/>
            <person name="Anderson W.W."/>
            <person name="Aquadro C.F."/>
            <person name="Ardell D.H."/>
            <person name="Arguello R."/>
            <person name="Artieri C.G."/>
            <person name="Barbash D.A."/>
            <person name="Barker D."/>
            <person name="Barsanti P."/>
            <person name="Batterham P."/>
            <person name="Batzoglou S."/>
            <person name="Begun D."/>
            <person name="Bhutkar A."/>
            <person name="Blanco E."/>
            <person name="Bosak S.A."/>
            <person name="Bradley R.K."/>
            <person name="Brand A.D."/>
            <person name="Brent M.R."/>
            <person name="Brooks A.N."/>
            <person name="Brown R.H."/>
            <person name="Butlin R.K."/>
            <person name="Caggese C."/>
            <person name="Calvi B.R."/>
            <person name="Bernardo de Carvalho A."/>
            <person name="Caspi A."/>
            <person name="Castrezana S."/>
            <person name="Celniker S.E."/>
            <person name="Chang J.L."/>
            <person name="Chapple C."/>
            <person name="Chatterji S."/>
            <person name="Chinwalla A."/>
            <person name="Civetta A."/>
            <person name="Clifton S.W."/>
            <person name="Comeron J.M."/>
            <person name="Costello J.C."/>
            <person name="Coyne J.A."/>
            <person name="Daub J."/>
            <person name="David R.G."/>
            <person name="Delcher A.L."/>
            <person name="Delehaunty K."/>
            <person name="Do C.B."/>
            <person name="Ebling H."/>
            <person name="Edwards K."/>
            <person name="Eickbush T."/>
            <person name="Evans J.D."/>
            <person name="Filipski A."/>
            <person name="Findeiss S."/>
            <person name="Freyhult E."/>
            <person name="Fulton L."/>
            <person name="Fulton R."/>
            <person name="Garcia A.C."/>
            <person name="Gardiner A."/>
            <person name="Garfield D.A."/>
            <person name="Garvin B.E."/>
            <person name="Gibson G."/>
            <person name="Gilbert D."/>
            <person name="Gnerre S."/>
            <person name="Godfrey J."/>
            <person name="Good R."/>
            <person name="Gotea V."/>
            <person name="Gravely B."/>
            <person name="Greenberg A.J."/>
            <person name="Griffiths-Jones S."/>
            <person name="Gross S."/>
            <person name="Guigo R."/>
            <person name="Gustafson E.A."/>
            <person name="Haerty W."/>
            <person name="Hahn M.W."/>
            <person name="Halligan D.L."/>
            <person name="Halpern A.L."/>
            <person name="Halter G.M."/>
            <person name="Han M.V."/>
            <person name="Heger A."/>
            <person name="Hillier L."/>
            <person name="Hinrichs A.S."/>
            <person name="Holmes I."/>
            <person name="Hoskins R.A."/>
            <person name="Hubisz M.J."/>
            <person name="Hultmark D."/>
            <person name="Huntley M.A."/>
            <person name="Jaffe D.B."/>
            <person name="Jagadeeshan S."/>
            <person name="Jeck W.R."/>
            <person name="Johnson J."/>
            <person name="Jones C.D."/>
            <person name="Jordan W.C."/>
            <person name="Karpen G.H."/>
            <person name="Kataoka E."/>
            <person name="Keightley P.D."/>
            <person name="Kheradpour P."/>
            <person name="Kirkness E.F."/>
            <person name="Koerich L.B."/>
            <person name="Kristiansen K."/>
            <person name="Kudrna D."/>
            <person name="Kulathinal R.J."/>
            <person name="Kumar S."/>
            <person name="Kwok R."/>
            <person name="Lander E."/>
            <person name="Langley C.H."/>
            <person name="Lapoint R."/>
            <person name="Lazzaro B.P."/>
            <person name="Lee S.J."/>
            <person name="Levesque L."/>
            <person name="Li R."/>
            <person name="Lin C.F."/>
            <person name="Lin M.F."/>
            <person name="Lindblad-Toh K."/>
            <person name="Llopart A."/>
            <person name="Long M."/>
            <person name="Low L."/>
            <person name="Lozovsky E."/>
            <person name="Lu J."/>
            <person name="Luo M."/>
            <person name="Machado C.A."/>
            <person name="Makalowski W."/>
            <person name="Marzo M."/>
            <person name="Matsuda M."/>
            <person name="Matzkin L."/>
            <person name="McAllister B."/>
            <person name="McBride C.S."/>
            <person name="McKernan B."/>
            <person name="McKernan K."/>
            <person name="Mendez-Lago M."/>
            <person name="Minx P."/>
            <person name="Mollenhauer M.U."/>
            <person name="Montooth K."/>
            <person name="Mount S.M."/>
            <person name="Mu X."/>
            <person name="Myers E."/>
            <person name="Negre B."/>
            <person name="Newfeld S."/>
            <person name="Nielsen R."/>
            <person name="Noor M.A."/>
            <person name="O'Grady P."/>
            <person name="Pachter L."/>
            <person name="Papaceit M."/>
            <person name="Parisi M.J."/>
            <person name="Parisi M."/>
            <person name="Parts L."/>
            <person name="Pedersen J.S."/>
            <person name="Pesole G."/>
            <person name="Phillippy A.M."/>
            <person name="Ponting C.P."/>
            <person name="Pop M."/>
            <person name="Porcelli D."/>
            <person name="Powell J.R."/>
            <person name="Prohaska S."/>
            <person name="Pruitt K."/>
            <person name="Puig M."/>
            <person name="Quesneville H."/>
            <person name="Ram K.R."/>
            <person name="Rand D."/>
            <person name="Rasmussen M.D."/>
            <person name="Reed L.K."/>
            <person name="Reenan R."/>
            <person name="Reily A."/>
            <person name="Remington K.A."/>
            <person name="Rieger T.T."/>
            <person name="Ritchie M.G."/>
            <person name="Robin C."/>
            <person name="Rogers Y.H."/>
            <person name="Rohde C."/>
            <person name="Rozas J."/>
            <person name="Rubenfield M.J."/>
            <person name="Ruiz A."/>
            <person name="Russo S."/>
            <person name="Salzberg S.L."/>
            <person name="Sanchez-Gracia A."/>
            <person name="Saranga D.J."/>
            <person name="Sato H."/>
            <person name="Schaeffer S.W."/>
            <person name="Schatz M.C."/>
            <person name="Schlenke T."/>
            <person name="Schwartz R."/>
            <person name="Segarra C."/>
            <person name="Singh R.S."/>
            <person name="Sirot L."/>
            <person name="Sirota M."/>
            <person name="Sisneros N.B."/>
            <person name="Smith C.D."/>
            <person name="Smith T.F."/>
            <person name="Spieth J."/>
            <person name="Stage D.E."/>
            <person name="Stark A."/>
            <person name="Stephan W."/>
            <person name="Strausberg R.L."/>
            <person name="Strempel S."/>
            <person name="Sturgill D."/>
            <person name="Sutton G."/>
            <person name="Sutton G.G."/>
            <person name="Tao W."/>
            <person name="Teichmann S."/>
            <person name="Tobari Y.N."/>
            <person name="Tomimura Y."/>
            <person name="Tsolas J.M."/>
            <person name="Valente V.L."/>
            <person name="Venter E."/>
            <person name="Venter J.C."/>
            <person name="Vicario S."/>
            <person name="Vieira F.G."/>
            <person name="Vilella A.J."/>
            <person name="Villasante A."/>
            <person name="Walenz B."/>
            <person name="Wang J."/>
            <person name="Wasserman M."/>
            <person name="Watts T."/>
            <person name="Wilson D."/>
            <person name="Wilson R.K."/>
            <person name="Wing R.A."/>
            <person name="Wolfner M.F."/>
            <person name="Wong A."/>
            <person name="Wong G.K."/>
            <person name="Wu C.I."/>
            <person name="Wu G."/>
            <person name="Yamamoto D."/>
            <person name="Yang H.P."/>
            <person name="Yang S.P."/>
            <person name="Yorke J.A."/>
            <person name="Yoshida K."/>
            <person name="Zdobnov E."/>
            <person name="Zhang P."/>
            <person name="Zhang Y."/>
            <person name="Zimin A.V."/>
            <person name="Baldwin J."/>
            <person name="Abdouelleil A."/>
            <person name="Abdulkadir J."/>
            <person name="Abebe A."/>
            <person name="Abera B."/>
            <person name="Abreu J."/>
            <person name="Acer S.C."/>
            <person name="Aftuck L."/>
            <person name="Alexander A."/>
            <person name="An P."/>
            <person name="Anderson E."/>
            <person name="Anderson S."/>
            <person name="Arachi H."/>
            <person name="Azer M."/>
            <person name="Bachantsang P."/>
            <person name="Barry A."/>
            <person name="Bayul T."/>
            <person name="Berlin A."/>
            <person name="Bessette D."/>
            <person name="Bloom T."/>
            <person name="Blye J."/>
            <person name="Boguslavskiy L."/>
            <person name="Bonnet C."/>
            <person name="Boukhgalter B."/>
            <person name="Bourzgui I."/>
            <person name="Brown A."/>
            <person name="Cahill P."/>
            <person name="Channer S."/>
            <person name="Cheshatsang Y."/>
            <person name="Chuda L."/>
            <person name="Citroen M."/>
            <person name="Collymore A."/>
            <person name="Cooke P."/>
            <person name="Costello M."/>
            <person name="D'Aco K."/>
            <person name="Daza R."/>
            <person name="De Haan G."/>
            <person name="DeGray S."/>
            <person name="DeMaso C."/>
            <person name="Dhargay N."/>
            <person name="Dooley K."/>
            <person name="Dooley E."/>
            <person name="Doricent M."/>
            <person name="Dorje P."/>
            <person name="Dorjee K."/>
            <person name="Dupes A."/>
            <person name="Elong R."/>
            <person name="Falk J."/>
            <person name="Farina A."/>
            <person name="Faro S."/>
            <person name="Ferguson D."/>
            <person name="Fisher S."/>
            <person name="Foley C.D."/>
            <person name="Franke A."/>
            <person name="Friedrich D."/>
            <person name="Gadbois L."/>
            <person name="Gearin G."/>
            <person name="Gearin C.R."/>
            <person name="Giannoukos G."/>
            <person name="Goode T."/>
            <person name="Graham J."/>
            <person name="Grandbois E."/>
            <person name="Grewal S."/>
            <person name="Gyaltsen K."/>
            <person name="Hafez N."/>
            <person name="Hagos B."/>
            <person name="Hall J."/>
            <person name="Henson C."/>
            <person name="Hollinger A."/>
            <person name="Honan T."/>
            <person name="Huard M.D."/>
            <person name="Hughes L."/>
            <person name="Hurhula B."/>
            <person name="Husby M.E."/>
            <person name="Kamat A."/>
            <person name="Kanga B."/>
            <person name="Kashin S."/>
            <person name="Khazanovich D."/>
            <person name="Kisner P."/>
            <person name="Lance K."/>
            <person name="Lara M."/>
            <person name="Lee W."/>
            <person name="Lennon N."/>
            <person name="Letendre F."/>
            <person name="LeVine R."/>
            <person name="Lipovsky A."/>
            <person name="Liu X."/>
            <person name="Liu J."/>
            <person name="Liu S."/>
            <person name="Lokyitsang T."/>
            <person name="Lokyitsang Y."/>
            <person name="Lubonja R."/>
            <person name="Lui A."/>
            <person name="MacDonald P."/>
            <person name="Magnisalis V."/>
            <person name="Maru K."/>
            <person name="Matthews C."/>
            <person name="McCusker W."/>
            <person name="McDonough S."/>
            <person name="Mehta T."/>
            <person name="Meldrim J."/>
            <person name="Meneus L."/>
            <person name="Mihai O."/>
            <person name="Mihalev A."/>
            <person name="Mihova T."/>
            <person name="Mittelman R."/>
            <person name="Mlenga V."/>
            <person name="Montmayeur A."/>
            <person name="Mulrain L."/>
            <person name="Navidi A."/>
            <person name="Naylor J."/>
            <person name="Negash T."/>
            <person name="Nguyen T."/>
            <person name="Nguyen N."/>
            <person name="Nicol R."/>
            <person name="Norbu C."/>
            <person name="Norbu N."/>
            <person name="Novod N."/>
            <person name="O'Neill B."/>
            <person name="Osman S."/>
            <person name="Markiewicz E."/>
            <person name="Oyono O.L."/>
            <person name="Patti C."/>
            <person name="Phunkhang P."/>
            <person name="Pierre F."/>
            <person name="Priest M."/>
            <person name="Raghuraman S."/>
            <person name="Rege F."/>
            <person name="Reyes R."/>
            <person name="Rise C."/>
            <person name="Rogov P."/>
            <person name="Ross K."/>
            <person name="Ryan E."/>
            <person name="Settipalli S."/>
            <person name="Shea T."/>
            <person name="Sherpa N."/>
            <person name="Shi L."/>
            <person name="Shih D."/>
            <person name="Sparrow T."/>
            <person name="Spaulding J."/>
            <person name="Stalker J."/>
            <person name="Stange-Thomann N."/>
            <person name="Stavropoulos S."/>
            <person name="Stone C."/>
            <person name="Strader C."/>
            <person name="Tesfaye S."/>
            <person name="Thomson T."/>
            <person name="Thoulutsang Y."/>
            <person name="Thoulutsang D."/>
            <person name="Topham K."/>
            <person name="Topping I."/>
            <person name="Tsamla T."/>
            <person name="Vassiliev H."/>
            <person name="Vo A."/>
            <person name="Wangchuk T."/>
            <person name="Wangdi T."/>
            <person name="Weiand M."/>
            <person name="Wilkinson J."/>
            <person name="Wilson A."/>
            <person name="Yadav S."/>
            <person name="Young G."/>
            <person name="Yu Q."/>
            <person name="Zembek L."/>
            <person name="Zhong D."/>
            <person name="Zimmer A."/>
            <person name="Zwirko Z."/>
            <person name="Jaffe D.B."/>
            <person name="Alvarez P."/>
            <person name="Brockman W."/>
            <person name="Butler J."/>
            <person name="Chin C."/>
            <person name="Gnerre S."/>
            <person name="Grabherr M."/>
            <person name="Kleber M."/>
            <person name="Mauceli E."/>
            <person name="MacCallum I."/>
        </authorList>
    </citation>
    <scope>NUCLEOTIDE SEQUENCE [LARGE SCALE GENOMIC DNA]</scope>
    <source>
        <strain evidence="16">TSC#15010-1051.87</strain>
        <strain evidence="17">Tucson 15010-1051.87</strain>
    </source>
</reference>